<organism evidence="1 2">
    <name type="scientific">Trichonephila clavata</name>
    <name type="common">Joro spider</name>
    <name type="synonym">Nephila clavata</name>
    <dbReference type="NCBI Taxonomy" id="2740835"/>
    <lineage>
        <taxon>Eukaryota</taxon>
        <taxon>Metazoa</taxon>
        <taxon>Ecdysozoa</taxon>
        <taxon>Arthropoda</taxon>
        <taxon>Chelicerata</taxon>
        <taxon>Arachnida</taxon>
        <taxon>Araneae</taxon>
        <taxon>Araneomorphae</taxon>
        <taxon>Entelegynae</taxon>
        <taxon>Araneoidea</taxon>
        <taxon>Nephilidae</taxon>
        <taxon>Trichonephila</taxon>
    </lineage>
</organism>
<evidence type="ECO:0000313" key="1">
    <source>
        <dbReference type="EMBL" id="GFR10685.1"/>
    </source>
</evidence>
<dbReference type="EMBL" id="BMAO01006694">
    <property type="protein sequence ID" value="GFR10685.1"/>
    <property type="molecule type" value="Genomic_DNA"/>
</dbReference>
<feature type="non-terminal residue" evidence="1">
    <location>
        <position position="1"/>
    </location>
</feature>
<gene>
    <name evidence="1" type="ORF">TNCT_469461</name>
</gene>
<dbReference type="AlphaFoldDB" id="A0A8X6GWY1"/>
<protein>
    <submittedName>
        <fullName evidence="1">Uncharacterized protein</fullName>
    </submittedName>
</protein>
<proteinExistence type="predicted"/>
<keyword evidence="2" id="KW-1185">Reference proteome</keyword>
<evidence type="ECO:0000313" key="2">
    <source>
        <dbReference type="Proteomes" id="UP000887116"/>
    </source>
</evidence>
<dbReference type="Proteomes" id="UP000887116">
    <property type="component" value="Unassembled WGS sequence"/>
</dbReference>
<comment type="caution">
    <text evidence="1">The sequence shown here is derived from an EMBL/GenBank/DDBJ whole genome shotgun (WGS) entry which is preliminary data.</text>
</comment>
<sequence>ITVFARLTEVKGFSKKEALINLLGKENIRF</sequence>
<accession>A0A8X6GWY1</accession>
<name>A0A8X6GWY1_TRICU</name>
<reference evidence="1" key="1">
    <citation type="submission" date="2020-07" db="EMBL/GenBank/DDBJ databases">
        <title>Multicomponent nature underlies the extraordinary mechanical properties of spider dragline silk.</title>
        <authorList>
            <person name="Kono N."/>
            <person name="Nakamura H."/>
            <person name="Mori M."/>
            <person name="Yoshida Y."/>
            <person name="Ohtoshi R."/>
            <person name="Malay A.D."/>
            <person name="Moran D.A.P."/>
            <person name="Tomita M."/>
            <person name="Numata K."/>
            <person name="Arakawa K."/>
        </authorList>
    </citation>
    <scope>NUCLEOTIDE SEQUENCE</scope>
</reference>